<keyword evidence="6" id="KW-1185">Reference proteome</keyword>
<evidence type="ECO:0000313" key="6">
    <source>
        <dbReference type="Proteomes" id="UP000631312"/>
    </source>
</evidence>
<protein>
    <submittedName>
        <fullName evidence="4">Uncharacterized protein</fullName>
    </submittedName>
</protein>
<gene>
    <name evidence="3" type="ORF">Alo02nite_77480</name>
    <name evidence="4" type="ORF">BJ964_006713</name>
</gene>
<comment type="caution">
    <text evidence="4">The sequence shown here is derived from an EMBL/GenBank/DDBJ whole genome shotgun (WGS) entry which is preliminary data.</text>
</comment>
<dbReference type="RefSeq" id="WP_188124380.1">
    <property type="nucleotide sequence ID" value="NZ_BOMP01000143.1"/>
</dbReference>
<organism evidence="4 5">
    <name type="scientific">Actinoplanes lobatus</name>
    <dbReference type="NCBI Taxonomy" id="113568"/>
    <lineage>
        <taxon>Bacteria</taxon>
        <taxon>Bacillati</taxon>
        <taxon>Actinomycetota</taxon>
        <taxon>Actinomycetes</taxon>
        <taxon>Micromonosporales</taxon>
        <taxon>Micromonosporaceae</taxon>
        <taxon>Actinoplanes</taxon>
    </lineage>
</organism>
<evidence type="ECO:0000256" key="2">
    <source>
        <dbReference type="SAM" id="SignalP"/>
    </source>
</evidence>
<accession>A0A7W7MJE1</accession>
<dbReference type="Proteomes" id="UP000631312">
    <property type="component" value="Unassembled WGS sequence"/>
</dbReference>
<dbReference type="Proteomes" id="UP000590511">
    <property type="component" value="Unassembled WGS sequence"/>
</dbReference>
<keyword evidence="2" id="KW-0732">Signal</keyword>
<evidence type="ECO:0000313" key="3">
    <source>
        <dbReference type="EMBL" id="GIE44850.1"/>
    </source>
</evidence>
<dbReference type="EMBL" id="BOMP01000143">
    <property type="protein sequence ID" value="GIE44850.1"/>
    <property type="molecule type" value="Genomic_DNA"/>
</dbReference>
<feature type="region of interest" description="Disordered" evidence="1">
    <location>
        <begin position="28"/>
        <end position="55"/>
    </location>
</feature>
<evidence type="ECO:0000313" key="4">
    <source>
        <dbReference type="EMBL" id="MBB4752552.1"/>
    </source>
</evidence>
<evidence type="ECO:0000313" key="5">
    <source>
        <dbReference type="Proteomes" id="UP000590511"/>
    </source>
</evidence>
<feature type="signal peptide" evidence="2">
    <location>
        <begin position="1"/>
        <end position="28"/>
    </location>
</feature>
<dbReference type="AlphaFoldDB" id="A0A7W7MJE1"/>
<dbReference type="EMBL" id="JACHNC010000001">
    <property type="protein sequence ID" value="MBB4752552.1"/>
    <property type="molecule type" value="Genomic_DNA"/>
</dbReference>
<reference evidence="3 6" key="2">
    <citation type="submission" date="2021-01" db="EMBL/GenBank/DDBJ databases">
        <title>Whole genome shotgun sequence of Actinoplanes lobatus NBRC 12513.</title>
        <authorList>
            <person name="Komaki H."/>
            <person name="Tamura T."/>
        </authorList>
    </citation>
    <scope>NUCLEOTIDE SEQUENCE [LARGE SCALE GENOMIC DNA]</scope>
    <source>
        <strain evidence="3 6">NBRC 12513</strain>
    </source>
</reference>
<proteinExistence type="predicted"/>
<sequence>MNKKLAAALATTAAAASMALTTASPSAAAGAADTNPNLVQGGDFEWDGPLPEGTSTELRYVSDDVQGGWGRDSINDDTMYGEGRYTLGMNPKQTHELWADINFDSRKMIVNGFSTEDKKGALVWGQTVTLTKPVETYKLIAGQNTQVGTIEVSPSSATQIKVTYRLSSEAIAQGYTLTQIHLDTANAVADIPQSTGGPTPGRFEVNKAFTPGTTAAQEYIVDAGSVIAAHAVVTKTNPDTQVVTTDTAWAGANKFSGKNWALYATYAFEVPTYEFSMNAMNVYDQTGVGGDLTVVINGKPVATQVKLDGNAGEVVEVKDIVEYAPTVKIEIRNGSTLHTGNDFAIDDITLRMLGA</sequence>
<name>A0A7W7MJE1_9ACTN</name>
<feature type="chain" id="PRO_5031144141" evidence="2">
    <location>
        <begin position="29"/>
        <end position="355"/>
    </location>
</feature>
<evidence type="ECO:0000256" key="1">
    <source>
        <dbReference type="SAM" id="MobiDB-lite"/>
    </source>
</evidence>
<reference evidence="4 5" key="1">
    <citation type="submission" date="2020-08" db="EMBL/GenBank/DDBJ databases">
        <title>Sequencing the genomes of 1000 actinobacteria strains.</title>
        <authorList>
            <person name="Klenk H.-P."/>
        </authorList>
    </citation>
    <scope>NUCLEOTIDE SEQUENCE [LARGE SCALE GENOMIC DNA]</scope>
    <source>
        <strain evidence="4 5">DSM 43150</strain>
    </source>
</reference>